<evidence type="ECO:0000313" key="2">
    <source>
        <dbReference type="EMBL" id="CAF3317368.1"/>
    </source>
</evidence>
<proteinExistence type="predicted"/>
<dbReference type="InterPro" id="IPR013320">
    <property type="entry name" value="ConA-like_dom_sf"/>
</dbReference>
<comment type="caution">
    <text evidence="2">The sequence shown here is derived from an EMBL/GenBank/DDBJ whole genome shotgun (WGS) entry which is preliminary data.</text>
</comment>
<evidence type="ECO:0000256" key="1">
    <source>
        <dbReference type="SAM" id="SignalP"/>
    </source>
</evidence>
<dbReference type="InterPro" id="IPR043136">
    <property type="entry name" value="B30.2/SPRY_sf"/>
</dbReference>
<dbReference type="EMBL" id="CAJNYT010000051">
    <property type="protein sequence ID" value="CAF3317368.1"/>
    <property type="molecule type" value="Genomic_DNA"/>
</dbReference>
<dbReference type="SUPFAM" id="SSF49899">
    <property type="entry name" value="Concanavalin A-like lectins/glucanases"/>
    <property type="match status" value="1"/>
</dbReference>
<gene>
    <name evidence="2" type="ORF">GRG538_LOCUS2088</name>
</gene>
<evidence type="ECO:0000313" key="3">
    <source>
        <dbReference type="Proteomes" id="UP000663872"/>
    </source>
</evidence>
<reference evidence="2" key="1">
    <citation type="submission" date="2021-02" db="EMBL/GenBank/DDBJ databases">
        <authorList>
            <person name="Nowell W R."/>
        </authorList>
    </citation>
    <scope>NUCLEOTIDE SEQUENCE</scope>
</reference>
<feature type="chain" id="PRO_5032300834" description="B box-type domain-containing protein" evidence="1">
    <location>
        <begin position="29"/>
        <end position="476"/>
    </location>
</feature>
<keyword evidence="1" id="KW-0732">Signal</keyword>
<dbReference type="Gene3D" id="2.60.120.920">
    <property type="match status" value="1"/>
</dbReference>
<dbReference type="Proteomes" id="UP000663872">
    <property type="component" value="Unassembled WGS sequence"/>
</dbReference>
<dbReference type="AlphaFoldDB" id="A0A817TKY8"/>
<organism evidence="2 3">
    <name type="scientific">Rotaria socialis</name>
    <dbReference type="NCBI Taxonomy" id="392032"/>
    <lineage>
        <taxon>Eukaryota</taxon>
        <taxon>Metazoa</taxon>
        <taxon>Spiralia</taxon>
        <taxon>Gnathifera</taxon>
        <taxon>Rotifera</taxon>
        <taxon>Eurotatoria</taxon>
        <taxon>Bdelloidea</taxon>
        <taxon>Philodinida</taxon>
        <taxon>Philodinidae</taxon>
        <taxon>Rotaria</taxon>
    </lineage>
</organism>
<accession>A0A817TKY8</accession>
<feature type="signal peptide" evidence="1">
    <location>
        <begin position="1"/>
        <end position="28"/>
    </location>
</feature>
<protein>
    <recommendedName>
        <fullName evidence="4">B box-type domain-containing protein</fullName>
    </recommendedName>
</protein>
<evidence type="ECO:0008006" key="4">
    <source>
        <dbReference type="Google" id="ProtNLM"/>
    </source>
</evidence>
<sequence length="476" mass="54928">MDSGPFLDIIPILLGHFDLLSLIRLAQACRFWKRRLYGDLKLWPNVIELPFICHMRVYDCKCHDTEKTIQVKLWSTVLPPEDPKALETILEKMTSSEESIRRFRHVEKVLFKNFIHTDVSLRSTSLLFPSIKEISFEGVHMASVKVNRSLCSMCGKVPSLSFCVGCERVFCTEHVEQHRLDLSSLLDRTILEHDQCKQKIIQYTEESKSHPLMKQIDEWEKQSIEKIQQVAVDARKQVLRTFGLFASDAITIMKTLTEELTKAQDNDNFFEKDLRQWMDRLTKVKKELDKPPTISIRKGGSDVPFISKIIINVSDIFDKSAGRIAIKDEGKLIVNIGSNGYGTVRSKGEYSTGKHRFRFKIEHSSTHKWNLIGIVSKTTPIQATAYNTLTSFGWIANNFVCLNGKLFANHNGYKSDIEKNDIIELLIDCNKQTIRLTNERTHNAHELTVDTALCPFPWQIQLSLYYSKDCIRLLWR</sequence>
<name>A0A817TKY8_9BILA</name>